<protein>
    <submittedName>
        <fullName evidence="1">Type II toxin-antitoxin system RnlB family antitoxin</fullName>
    </submittedName>
</protein>
<name>A0AA97H4H6_9FIRM</name>
<dbReference type="KEGG" id="carl:PXC00_06425"/>
<proteinExistence type="predicted"/>
<dbReference type="Pfam" id="PF15933">
    <property type="entry name" value="RnlB_antitoxin"/>
    <property type="match status" value="1"/>
</dbReference>
<dbReference type="Proteomes" id="UP001300604">
    <property type="component" value="Chromosome"/>
</dbReference>
<dbReference type="EMBL" id="CP135996">
    <property type="protein sequence ID" value="WOC33498.1"/>
    <property type="molecule type" value="Genomic_DNA"/>
</dbReference>
<dbReference type="RefSeq" id="WP_275847084.1">
    <property type="nucleotide sequence ID" value="NZ_CP135996.1"/>
</dbReference>
<evidence type="ECO:0000313" key="1">
    <source>
        <dbReference type="EMBL" id="WOC33498.1"/>
    </source>
</evidence>
<evidence type="ECO:0000313" key="2">
    <source>
        <dbReference type="Proteomes" id="UP001300604"/>
    </source>
</evidence>
<sequence length="120" mass="13694">MDKFYVSKLENFNDFIALLLLTNSDAPLTPIDEIEKAVSSMEYGHIIIDQILHSGNSKDRFITLDVKNGKVVRNSISFYTVPKDAYVRNISRNLLFQHNLIDFSILSSIQKRMLKSGISI</sequence>
<dbReference type="InterPro" id="IPR031834">
    <property type="entry name" value="RnlB/LsoB_antitoxin"/>
</dbReference>
<dbReference type="AlphaFoldDB" id="A0AA97H4H6"/>
<organism evidence="1 2">
    <name type="scientific">Caproicibacterium argilliputei</name>
    <dbReference type="NCBI Taxonomy" id="3030016"/>
    <lineage>
        <taxon>Bacteria</taxon>
        <taxon>Bacillati</taxon>
        <taxon>Bacillota</taxon>
        <taxon>Clostridia</taxon>
        <taxon>Eubacteriales</taxon>
        <taxon>Oscillospiraceae</taxon>
        <taxon>Caproicibacterium</taxon>
    </lineage>
</organism>
<reference evidence="1" key="2">
    <citation type="submission" date="2024-06" db="EMBL/GenBank/DDBJ databases">
        <title>Caproicibacterium argilliputei sp. nov, a novel caproic acid producing anaerobic bacterium isolated from pit mud.</title>
        <authorList>
            <person name="Xia S."/>
        </authorList>
    </citation>
    <scope>NUCLEOTIDE SEQUENCE</scope>
    <source>
        <strain evidence="1">ZCY20-5</strain>
    </source>
</reference>
<reference evidence="1" key="1">
    <citation type="submission" date="2023-09" db="EMBL/GenBank/DDBJ databases">
        <authorList>
            <person name="Zeng C."/>
        </authorList>
    </citation>
    <scope>NUCLEOTIDE SEQUENCE</scope>
    <source>
        <strain evidence="1">ZCY20-5</strain>
    </source>
</reference>
<gene>
    <name evidence="1" type="ORF">PXC00_06425</name>
</gene>
<accession>A0AA97H4H6</accession>
<keyword evidence="2" id="KW-1185">Reference proteome</keyword>